<feature type="non-terminal residue" evidence="1">
    <location>
        <position position="1"/>
    </location>
</feature>
<name>A0ACA9R6N7_9GLOM</name>
<comment type="caution">
    <text evidence="1">The sequence shown here is derived from an EMBL/GenBank/DDBJ whole genome shotgun (WGS) entry which is preliminary data.</text>
</comment>
<accession>A0ACA9R6N7</accession>
<reference evidence="1" key="1">
    <citation type="submission" date="2021-06" db="EMBL/GenBank/DDBJ databases">
        <authorList>
            <person name="Kallberg Y."/>
            <person name="Tangrot J."/>
            <person name="Rosling A."/>
        </authorList>
    </citation>
    <scope>NUCLEOTIDE SEQUENCE</scope>
    <source>
        <strain evidence="1">MA461A</strain>
    </source>
</reference>
<proteinExistence type="predicted"/>
<organism evidence="1 2">
    <name type="scientific">Racocetra persica</name>
    <dbReference type="NCBI Taxonomy" id="160502"/>
    <lineage>
        <taxon>Eukaryota</taxon>
        <taxon>Fungi</taxon>
        <taxon>Fungi incertae sedis</taxon>
        <taxon>Mucoromycota</taxon>
        <taxon>Glomeromycotina</taxon>
        <taxon>Glomeromycetes</taxon>
        <taxon>Diversisporales</taxon>
        <taxon>Gigasporaceae</taxon>
        <taxon>Racocetra</taxon>
    </lineage>
</organism>
<keyword evidence="2" id="KW-1185">Reference proteome</keyword>
<dbReference type="EMBL" id="CAJVQC010044250">
    <property type="protein sequence ID" value="CAG8779169.1"/>
    <property type="molecule type" value="Genomic_DNA"/>
</dbReference>
<gene>
    <name evidence="1" type="ORF">RPERSI_LOCUS17327</name>
</gene>
<sequence>QKTSILPFAKIDKCLDTEVSAEINNNNKETELENLITQFQDLKNPKNPEHLNISIHEFIEIDNKYATDEMPTINELIEEMQKSEPEEEELEKQKPVTPTQAITRIDLVLGYIKQLESNFQIDIKVFAELKQMRKELAYLTKKNSKQTKLNLFFIKE</sequence>
<evidence type="ECO:0000313" key="1">
    <source>
        <dbReference type="EMBL" id="CAG8779169.1"/>
    </source>
</evidence>
<evidence type="ECO:0000313" key="2">
    <source>
        <dbReference type="Proteomes" id="UP000789920"/>
    </source>
</evidence>
<protein>
    <submittedName>
        <fullName evidence="1">259_t:CDS:1</fullName>
    </submittedName>
</protein>
<dbReference type="Proteomes" id="UP000789920">
    <property type="component" value="Unassembled WGS sequence"/>
</dbReference>